<gene>
    <name evidence="6" type="primary">PaRXLR31</name>
</gene>
<accession>A0A7G4WI20</accession>
<comment type="subcellular location">
    <subcellularLocation>
        <location evidence="1 5">Secreted</location>
    </subcellularLocation>
</comment>
<organism evidence="6">
    <name type="scientific">Phytophthora agathidicida</name>
    <dbReference type="NCBI Taxonomy" id="1642459"/>
    <lineage>
        <taxon>Eukaryota</taxon>
        <taxon>Sar</taxon>
        <taxon>Stramenopiles</taxon>
        <taxon>Oomycota</taxon>
        <taxon>Peronosporomycetes</taxon>
        <taxon>Peronosporales</taxon>
        <taxon>Peronosporaceae</taxon>
        <taxon>Phytophthora</taxon>
    </lineage>
</organism>
<evidence type="ECO:0000256" key="5">
    <source>
        <dbReference type="RuleBase" id="RU367124"/>
    </source>
</evidence>
<reference evidence="6" key="1">
    <citation type="journal article" date="2020" name="Mol. Plant">
        <title>Functional analysis of RXLR effectors from the New Zealand kauri dieback pathogen Phytophthora agathidicida.</title>
        <authorList>
            <person name="Guo Y."/>
            <person name="Dupont P.Y."/>
            <person name="Mesarich C.H."/>
            <person name="Yang B."/>
            <person name="McDougal R.L."/>
            <person name="Panda P."/>
            <person name="Dijkwel P."/>
            <person name="Studholme D.J."/>
            <person name="Sambles C."/>
            <person name="Win J."/>
            <person name="Wang Y."/>
            <person name="Williams N.M."/>
            <person name="Bradshaw R.E."/>
        </authorList>
    </citation>
    <scope>NUCLEOTIDE SEQUENCE</scope>
    <source>
        <strain evidence="6">3770</strain>
    </source>
</reference>
<comment type="function">
    <text evidence="5">Effector that suppresses plant defense responses during pathogen infection.</text>
</comment>
<keyword evidence="4" id="KW-0732">Signal</keyword>
<dbReference type="Pfam" id="PF16810">
    <property type="entry name" value="RXLR"/>
    <property type="match status" value="1"/>
</dbReference>
<dbReference type="AlphaFoldDB" id="A0A7G4WI20"/>
<comment type="domain">
    <text evidence="5">The RxLR-dEER motif acts to carry the protein into the host cell cytoplasm through binding to cell surface phosphatidylinositol-3-phosphate.</text>
</comment>
<name>A0A7G4WI20_9STRA</name>
<sequence length="166" mass="18326">MRLPCILMAAVSTLSVHQVPVTAFVGSDVALTGVMSLGFLHLVGADQRVSDQSRFLRGNNIAEGDEEERGFADVVQQLMAKNVANKMIRTNSISALEKVDDLAKLDKITAAIDDHLVSVFKFADDANMRPRDLAITLKKFPDVDDVFIKEAVQMYTNYLRRLGKAD</sequence>
<evidence type="ECO:0000256" key="4">
    <source>
        <dbReference type="ARBA" id="ARBA00022729"/>
    </source>
</evidence>
<proteinExistence type="inferred from homology"/>
<dbReference type="EMBL" id="MT503131">
    <property type="protein sequence ID" value="QMU24855.1"/>
    <property type="molecule type" value="Genomic_DNA"/>
</dbReference>
<protein>
    <recommendedName>
        <fullName evidence="5">RxLR effector protein</fullName>
    </recommendedName>
</protein>
<evidence type="ECO:0000313" key="6">
    <source>
        <dbReference type="EMBL" id="QMU24855.1"/>
    </source>
</evidence>
<comment type="similarity">
    <text evidence="2 5">Belongs to the RxLR effector family.</text>
</comment>
<evidence type="ECO:0000256" key="3">
    <source>
        <dbReference type="ARBA" id="ARBA00022525"/>
    </source>
</evidence>
<keyword evidence="3 5" id="KW-0964">Secreted</keyword>
<dbReference type="InterPro" id="IPR031825">
    <property type="entry name" value="RXLR"/>
</dbReference>
<evidence type="ECO:0000256" key="1">
    <source>
        <dbReference type="ARBA" id="ARBA00004613"/>
    </source>
</evidence>
<evidence type="ECO:0000256" key="2">
    <source>
        <dbReference type="ARBA" id="ARBA00010400"/>
    </source>
</evidence>